<dbReference type="Pfam" id="PF10825">
    <property type="entry name" value="DUF2752"/>
    <property type="match status" value="1"/>
</dbReference>
<feature type="transmembrane region" description="Helical" evidence="1">
    <location>
        <begin position="76"/>
        <end position="98"/>
    </location>
</feature>
<reference evidence="2 3" key="1">
    <citation type="submission" date="2018-07" db="EMBL/GenBank/DDBJ databases">
        <title>Genomic Encyclopedia of Type Strains, Phase III (KMG-III): the genomes of soil and plant-associated and newly described type strains.</title>
        <authorList>
            <person name="Whitman W."/>
        </authorList>
    </citation>
    <scope>NUCLEOTIDE SEQUENCE [LARGE SCALE GENOMIC DNA]</scope>
    <source>
        <strain evidence="2 3">CECT 7946</strain>
    </source>
</reference>
<dbReference type="Proteomes" id="UP000256980">
    <property type="component" value="Unassembled WGS sequence"/>
</dbReference>
<comment type="caution">
    <text evidence="2">The sequence shown here is derived from an EMBL/GenBank/DDBJ whole genome shotgun (WGS) entry which is preliminary data.</text>
</comment>
<sequence length="99" mass="11055">MLILAKGIEDYMLPCLNKKYLGFECMGCGLQRSVALILKGQFVDAFIMYPAIYSIIALFGFIIINSFKNYKSGTKIITILAVANVAIIIGSFLLKLYFK</sequence>
<keyword evidence="1" id="KW-0812">Transmembrane</keyword>
<organism evidence="2 3">
    <name type="scientific">Winogradskyella eximia</name>
    <dbReference type="NCBI Taxonomy" id="262006"/>
    <lineage>
        <taxon>Bacteria</taxon>
        <taxon>Pseudomonadati</taxon>
        <taxon>Bacteroidota</taxon>
        <taxon>Flavobacteriia</taxon>
        <taxon>Flavobacteriales</taxon>
        <taxon>Flavobacteriaceae</taxon>
        <taxon>Winogradskyella</taxon>
    </lineage>
</organism>
<feature type="transmembrane region" description="Helical" evidence="1">
    <location>
        <begin position="46"/>
        <end position="64"/>
    </location>
</feature>
<name>A0A3D9H247_9FLAO</name>
<dbReference type="AlphaFoldDB" id="A0A3D9H247"/>
<keyword evidence="1" id="KW-0472">Membrane</keyword>
<evidence type="ECO:0000256" key="1">
    <source>
        <dbReference type="SAM" id="Phobius"/>
    </source>
</evidence>
<dbReference type="EMBL" id="QRDV01000005">
    <property type="protein sequence ID" value="RED43564.1"/>
    <property type="molecule type" value="Genomic_DNA"/>
</dbReference>
<keyword evidence="1" id="KW-1133">Transmembrane helix</keyword>
<protein>
    <submittedName>
        <fullName evidence="2">Uncharacterized protein DUF2752</fullName>
    </submittedName>
</protein>
<evidence type="ECO:0000313" key="3">
    <source>
        <dbReference type="Proteomes" id="UP000256980"/>
    </source>
</evidence>
<dbReference type="InterPro" id="IPR021215">
    <property type="entry name" value="DUF2752"/>
</dbReference>
<keyword evidence="3" id="KW-1185">Reference proteome</keyword>
<accession>A0A3D9H247</accession>
<dbReference type="RefSeq" id="WP_181897629.1">
    <property type="nucleotide sequence ID" value="NZ_QRDV01000005.1"/>
</dbReference>
<proteinExistence type="predicted"/>
<evidence type="ECO:0000313" key="2">
    <source>
        <dbReference type="EMBL" id="RED43564.1"/>
    </source>
</evidence>
<gene>
    <name evidence="2" type="ORF">DFQ10_105164</name>
</gene>